<evidence type="ECO:0000313" key="8">
    <source>
        <dbReference type="EMBL" id="MPM96479.1"/>
    </source>
</evidence>
<gene>
    <name evidence="8" type="ORF">SDC9_143642</name>
</gene>
<dbReference type="Pfam" id="PF09335">
    <property type="entry name" value="VTT_dom"/>
    <property type="match status" value="1"/>
</dbReference>
<dbReference type="AlphaFoldDB" id="A0A645E4L0"/>
<evidence type="ECO:0000259" key="7">
    <source>
        <dbReference type="Pfam" id="PF09335"/>
    </source>
</evidence>
<feature type="transmembrane region" description="Helical" evidence="6">
    <location>
        <begin position="12"/>
        <end position="33"/>
    </location>
</feature>
<evidence type="ECO:0000256" key="3">
    <source>
        <dbReference type="ARBA" id="ARBA00022692"/>
    </source>
</evidence>
<feature type="transmembrane region" description="Helical" evidence="6">
    <location>
        <begin position="45"/>
        <end position="67"/>
    </location>
</feature>
<dbReference type="PANTHER" id="PTHR12677:SF59">
    <property type="entry name" value="GOLGI APPARATUS MEMBRANE PROTEIN TVP38-RELATED"/>
    <property type="match status" value="1"/>
</dbReference>
<keyword evidence="2" id="KW-1003">Cell membrane</keyword>
<evidence type="ECO:0000256" key="2">
    <source>
        <dbReference type="ARBA" id="ARBA00022475"/>
    </source>
</evidence>
<evidence type="ECO:0000256" key="6">
    <source>
        <dbReference type="SAM" id="Phobius"/>
    </source>
</evidence>
<dbReference type="GO" id="GO:0005886">
    <property type="term" value="C:plasma membrane"/>
    <property type="evidence" value="ECO:0007669"/>
    <property type="project" value="UniProtKB-SubCell"/>
</dbReference>
<evidence type="ECO:0000256" key="4">
    <source>
        <dbReference type="ARBA" id="ARBA00022989"/>
    </source>
</evidence>
<feature type="domain" description="VTT" evidence="7">
    <location>
        <begin position="13"/>
        <end position="65"/>
    </location>
</feature>
<feature type="transmembrane region" description="Helical" evidence="6">
    <location>
        <begin position="73"/>
        <end position="91"/>
    </location>
</feature>
<keyword evidence="4 6" id="KW-1133">Transmembrane helix</keyword>
<proteinExistence type="predicted"/>
<comment type="subcellular location">
    <subcellularLocation>
        <location evidence="1">Cell membrane</location>
        <topology evidence="1">Multi-pass membrane protein</topology>
    </subcellularLocation>
</comment>
<accession>A0A645E4L0</accession>
<evidence type="ECO:0000256" key="1">
    <source>
        <dbReference type="ARBA" id="ARBA00004651"/>
    </source>
</evidence>
<dbReference type="InterPro" id="IPR015414">
    <property type="entry name" value="TMEM64"/>
</dbReference>
<keyword evidence="3 6" id="KW-0812">Transmembrane</keyword>
<dbReference type="InterPro" id="IPR032816">
    <property type="entry name" value="VTT_dom"/>
</dbReference>
<keyword evidence="5 6" id="KW-0472">Membrane</keyword>
<evidence type="ECO:0000256" key="5">
    <source>
        <dbReference type="ARBA" id="ARBA00023136"/>
    </source>
</evidence>
<reference evidence="8" key="1">
    <citation type="submission" date="2019-08" db="EMBL/GenBank/DDBJ databases">
        <authorList>
            <person name="Kucharzyk K."/>
            <person name="Murdoch R.W."/>
            <person name="Higgins S."/>
            <person name="Loffler F."/>
        </authorList>
    </citation>
    <scope>NUCLEOTIDE SEQUENCE</scope>
</reference>
<comment type="caution">
    <text evidence="8">The sequence shown here is derived from an EMBL/GenBank/DDBJ whole genome shotgun (WGS) entry which is preliminary data.</text>
</comment>
<organism evidence="8">
    <name type="scientific">bioreactor metagenome</name>
    <dbReference type="NCBI Taxonomy" id="1076179"/>
    <lineage>
        <taxon>unclassified sequences</taxon>
        <taxon>metagenomes</taxon>
        <taxon>ecological metagenomes</taxon>
    </lineage>
</organism>
<name>A0A645E4L0_9ZZZZ</name>
<dbReference type="EMBL" id="VSSQ01042858">
    <property type="protein sequence ID" value="MPM96479.1"/>
    <property type="molecule type" value="Genomic_DNA"/>
</dbReference>
<sequence>MTFFKKVLKLGSVNYIVFLLYLVPGIPKDALAYICGISDISLKNFIIYSTLGRFPGIFLSAYFGAKIGTDNKLILIGIAVVATVLFILGVIKGEKIIKNMIKNEEKEKP</sequence>
<dbReference type="PANTHER" id="PTHR12677">
    <property type="entry name" value="GOLGI APPARATUS MEMBRANE PROTEIN TVP38-RELATED"/>
    <property type="match status" value="1"/>
</dbReference>
<protein>
    <recommendedName>
        <fullName evidence="7">VTT domain-containing protein</fullName>
    </recommendedName>
</protein>